<comment type="caution">
    <text evidence="1">The sequence shown here is derived from an EMBL/GenBank/DDBJ whole genome shotgun (WGS) entry which is preliminary data.</text>
</comment>
<dbReference type="Proteomes" id="UP000471120">
    <property type="component" value="Unassembled WGS sequence"/>
</dbReference>
<dbReference type="EMBL" id="QRCM01000001">
    <property type="protein sequence ID" value="TXG92820.1"/>
    <property type="molecule type" value="Genomic_DNA"/>
</dbReference>
<evidence type="ECO:0000313" key="2">
    <source>
        <dbReference type="Proteomes" id="UP000471120"/>
    </source>
</evidence>
<accession>A0A6P2CLW2</accession>
<protein>
    <submittedName>
        <fullName evidence="1">Uncharacterized protein</fullName>
    </submittedName>
</protein>
<sequence length="128" mass="13822">MAPVFTLGDGICGGMISAGGTAFDGPLDETYHVYGAAGAVHSVELQILQGFPVLGEWGPILLRCDVTAVMDWHNLDTGERGTETRFVPASNRSFTREYVYMNTGPGRVHITMRTDHPSIPVTMDVVVP</sequence>
<name>A0A6P2CLW2_9NOCA</name>
<evidence type="ECO:0000313" key="1">
    <source>
        <dbReference type="EMBL" id="TXG92820.1"/>
    </source>
</evidence>
<organism evidence="1 2">
    <name type="scientific">Rhodococcus rhodnii</name>
    <dbReference type="NCBI Taxonomy" id="38312"/>
    <lineage>
        <taxon>Bacteria</taxon>
        <taxon>Bacillati</taxon>
        <taxon>Actinomycetota</taxon>
        <taxon>Actinomycetes</taxon>
        <taxon>Mycobacteriales</taxon>
        <taxon>Nocardiaceae</taxon>
        <taxon>Rhodococcus</taxon>
    </lineage>
</organism>
<proteinExistence type="predicted"/>
<dbReference type="AlphaFoldDB" id="A0A6P2CLW2"/>
<reference evidence="1 2" key="1">
    <citation type="submission" date="2018-07" db="EMBL/GenBank/DDBJ databases">
        <title>Genome sequence of Rhodococcus rhodnii ATCC 35071 from Rhodnius prolixus.</title>
        <authorList>
            <person name="Patel V."/>
            <person name="Vogel K.J."/>
        </authorList>
    </citation>
    <scope>NUCLEOTIDE SEQUENCE [LARGE SCALE GENOMIC DNA]</scope>
    <source>
        <strain evidence="1 2">ATCC 35071</strain>
    </source>
</reference>
<gene>
    <name evidence="1" type="ORF">DW322_17470</name>
</gene>